<dbReference type="EnsemblMetazoa" id="XM_029488644.1">
    <property type="protein sequence ID" value="XP_029344504.1"/>
    <property type="gene ID" value="LOC100571172"/>
</dbReference>
<sequence length="159" mass="17609">MYAVSRAPENVSRTSVAFGVASLAILLTGFVTGSWVTTREPYRVPGTDGAYTAAAFRIGLWKICPTLRKTNSTMNFRSLSCKYIRYTSDWDLDLAKEDIGVDSDVYFTQSFVAKMRWCTPLVSISLCLMLAGCVFSFSGHFYKDQKTLIASSLHTLAGK</sequence>
<reference evidence="2" key="2">
    <citation type="submission" date="2022-06" db="UniProtKB">
        <authorList>
            <consortium name="EnsemblMetazoa"/>
        </authorList>
    </citation>
    <scope>IDENTIFICATION</scope>
</reference>
<dbReference type="RefSeq" id="XP_029344504.1">
    <property type="nucleotide sequence ID" value="XM_029488644.1"/>
</dbReference>
<proteinExistence type="predicted"/>
<dbReference type="Gene3D" id="1.20.140.150">
    <property type="match status" value="1"/>
</dbReference>
<dbReference type="GO" id="GO:0032281">
    <property type="term" value="C:AMPA glutamate receptor complex"/>
    <property type="evidence" value="ECO:0007669"/>
    <property type="project" value="TreeGrafter"/>
</dbReference>
<dbReference type="GO" id="GO:0016247">
    <property type="term" value="F:channel regulator activity"/>
    <property type="evidence" value="ECO:0007669"/>
    <property type="project" value="TreeGrafter"/>
</dbReference>
<feature type="transmembrane region" description="Helical" evidence="1">
    <location>
        <begin position="16"/>
        <end position="36"/>
    </location>
</feature>
<dbReference type="GeneID" id="100571172"/>
<name>A0A8R2NS26_ACYPI</name>
<dbReference type="AlphaFoldDB" id="A0A8R2NS26"/>
<dbReference type="GO" id="GO:0098839">
    <property type="term" value="C:postsynaptic density membrane"/>
    <property type="evidence" value="ECO:0007669"/>
    <property type="project" value="TreeGrafter"/>
</dbReference>
<dbReference type="GO" id="GO:0098970">
    <property type="term" value="P:postsynaptic neurotransmitter receptor diffusion trapping"/>
    <property type="evidence" value="ECO:0007669"/>
    <property type="project" value="TreeGrafter"/>
</dbReference>
<accession>A0A8R2NS26</accession>
<dbReference type="KEGG" id="api:100571172"/>
<organism evidence="2 3">
    <name type="scientific">Acyrthosiphon pisum</name>
    <name type="common">Pea aphid</name>
    <dbReference type="NCBI Taxonomy" id="7029"/>
    <lineage>
        <taxon>Eukaryota</taxon>
        <taxon>Metazoa</taxon>
        <taxon>Ecdysozoa</taxon>
        <taxon>Arthropoda</taxon>
        <taxon>Hexapoda</taxon>
        <taxon>Insecta</taxon>
        <taxon>Pterygota</taxon>
        <taxon>Neoptera</taxon>
        <taxon>Paraneoptera</taxon>
        <taxon>Hemiptera</taxon>
        <taxon>Sternorrhyncha</taxon>
        <taxon>Aphidomorpha</taxon>
        <taxon>Aphidoidea</taxon>
        <taxon>Aphididae</taxon>
        <taxon>Macrosiphini</taxon>
        <taxon>Acyrthosiphon</taxon>
    </lineage>
</organism>
<evidence type="ECO:0000313" key="3">
    <source>
        <dbReference type="Proteomes" id="UP000007819"/>
    </source>
</evidence>
<dbReference type="GO" id="GO:0051968">
    <property type="term" value="P:positive regulation of synaptic transmission, glutamatergic"/>
    <property type="evidence" value="ECO:0007669"/>
    <property type="project" value="TreeGrafter"/>
</dbReference>
<dbReference type="PANTHER" id="PTHR12107:SF0">
    <property type="entry name" value="STARGAZIN (MAMMALIAN CALCIUM CHANNEL) HOMOLOG"/>
    <property type="match status" value="1"/>
</dbReference>
<feature type="transmembrane region" description="Helical" evidence="1">
    <location>
        <begin position="121"/>
        <end position="142"/>
    </location>
</feature>
<dbReference type="Proteomes" id="UP000007819">
    <property type="component" value="Chromosome A1"/>
</dbReference>
<keyword evidence="1" id="KW-1133">Transmembrane helix</keyword>
<dbReference type="GO" id="GO:0098943">
    <property type="term" value="P:neurotransmitter receptor transport, postsynaptic endosome to lysosome"/>
    <property type="evidence" value="ECO:0007669"/>
    <property type="project" value="TreeGrafter"/>
</dbReference>
<keyword evidence="3" id="KW-1185">Reference proteome</keyword>
<reference evidence="3" key="1">
    <citation type="submission" date="2010-06" db="EMBL/GenBank/DDBJ databases">
        <authorList>
            <person name="Jiang H."/>
            <person name="Abraham K."/>
            <person name="Ali S."/>
            <person name="Alsbrooks S.L."/>
            <person name="Anim B.N."/>
            <person name="Anosike U.S."/>
            <person name="Attaway T."/>
            <person name="Bandaranaike D.P."/>
            <person name="Battles P.K."/>
            <person name="Bell S.N."/>
            <person name="Bell A.V."/>
            <person name="Beltran B."/>
            <person name="Bickham C."/>
            <person name="Bustamante Y."/>
            <person name="Caleb T."/>
            <person name="Canada A."/>
            <person name="Cardenas V."/>
            <person name="Carter K."/>
            <person name="Chacko J."/>
            <person name="Chandrabose M.N."/>
            <person name="Chavez D."/>
            <person name="Chavez A."/>
            <person name="Chen L."/>
            <person name="Chu H.-S."/>
            <person name="Claassen K.J."/>
            <person name="Cockrell R."/>
            <person name="Collins M."/>
            <person name="Cooper J.A."/>
            <person name="Cree A."/>
            <person name="Curry S.M."/>
            <person name="Da Y."/>
            <person name="Dao M.D."/>
            <person name="Das B."/>
            <person name="Davila M.-L."/>
            <person name="Davy-Carroll L."/>
            <person name="Denson S."/>
            <person name="Dinh H."/>
            <person name="Ebong V.E."/>
            <person name="Edwards J.R."/>
            <person name="Egan A."/>
            <person name="El-Daye J."/>
            <person name="Escobedo L."/>
            <person name="Fernandez S."/>
            <person name="Fernando P.R."/>
            <person name="Flagg N."/>
            <person name="Forbes L.D."/>
            <person name="Fowler R.G."/>
            <person name="Fu Q."/>
            <person name="Gabisi R.A."/>
            <person name="Ganer J."/>
            <person name="Garbino Pronczuk A."/>
            <person name="Garcia R.M."/>
            <person name="Garner T."/>
            <person name="Garrett T.E."/>
            <person name="Gonzalez D.A."/>
            <person name="Hamid H."/>
            <person name="Hawkins E.S."/>
            <person name="Hirani K."/>
            <person name="Hogues M.E."/>
            <person name="Hollins B."/>
            <person name="Hsiao C.-H."/>
            <person name="Jabil R."/>
            <person name="James M.L."/>
            <person name="Jhangiani S.N."/>
            <person name="Johnson B."/>
            <person name="Johnson Q."/>
            <person name="Joshi V."/>
            <person name="Kalu J.B."/>
            <person name="Kam C."/>
            <person name="Kashfia A."/>
            <person name="Keebler J."/>
            <person name="Kisamo H."/>
            <person name="Kovar C.L."/>
            <person name="Lago L.A."/>
            <person name="Lai C.-Y."/>
            <person name="Laidlaw J."/>
            <person name="Lara F."/>
            <person name="Le T.-K."/>
            <person name="Lee S.L."/>
            <person name="Legall F.H."/>
            <person name="Lemon S.J."/>
            <person name="Lewis L.R."/>
            <person name="Li B."/>
            <person name="Liu Y."/>
            <person name="Liu Y.-S."/>
            <person name="Lopez J."/>
            <person name="Lozado R.J."/>
            <person name="Lu J."/>
            <person name="Madu R.C."/>
            <person name="Maheshwari M."/>
            <person name="Maheshwari R."/>
            <person name="Malloy K."/>
            <person name="Martinez E."/>
            <person name="Mathew T."/>
            <person name="Mercado I.C."/>
            <person name="Mercado C."/>
            <person name="Meyer B."/>
            <person name="Montgomery K."/>
            <person name="Morgan M.B."/>
            <person name="Munidasa M."/>
            <person name="Nazareth L.V."/>
            <person name="Nelson J."/>
            <person name="Ng B.M."/>
            <person name="Nguyen N.B."/>
            <person name="Nguyen P.Q."/>
            <person name="Nguyen T."/>
            <person name="Obregon M."/>
            <person name="Okwuonu G.O."/>
            <person name="Onwere C.G."/>
            <person name="Orozco G."/>
            <person name="Parra A."/>
            <person name="Patel S."/>
            <person name="Patil S."/>
            <person name="Perez A."/>
            <person name="Perez Y."/>
            <person name="Pham C."/>
            <person name="Primus E.L."/>
            <person name="Pu L.-L."/>
            <person name="Puazo M."/>
            <person name="Qin X."/>
            <person name="Quiroz J.B."/>
            <person name="Reese J."/>
            <person name="Richards S."/>
            <person name="Rives C.M."/>
            <person name="Robberts R."/>
            <person name="Ruiz S.J."/>
            <person name="Ruiz M.J."/>
            <person name="Santibanez J."/>
            <person name="Schneider B.W."/>
            <person name="Sisson I."/>
            <person name="Smith M."/>
            <person name="Sodergren E."/>
            <person name="Song X.-Z."/>
            <person name="Song B.B."/>
            <person name="Summersgill H."/>
            <person name="Thelus R."/>
            <person name="Thornton R.D."/>
            <person name="Trejos Z.Y."/>
            <person name="Usmani K."/>
            <person name="Vattathil S."/>
            <person name="Villasana D."/>
            <person name="Walker D.L."/>
            <person name="Wang S."/>
            <person name="Wang K."/>
            <person name="White C.S."/>
            <person name="Williams A.C."/>
            <person name="Williamson J."/>
            <person name="Wilson K."/>
            <person name="Woghiren I.O."/>
            <person name="Woodworth J.R."/>
            <person name="Worley K.C."/>
            <person name="Wright R.A."/>
            <person name="Wu W."/>
            <person name="Young L."/>
            <person name="Zhang L."/>
            <person name="Zhang J."/>
            <person name="Zhu Y."/>
            <person name="Muzny D.M."/>
            <person name="Weinstock G."/>
            <person name="Gibbs R.A."/>
        </authorList>
    </citation>
    <scope>NUCLEOTIDE SEQUENCE [LARGE SCALE GENOMIC DNA]</scope>
    <source>
        <strain evidence="3">LSR1</strain>
    </source>
</reference>
<dbReference type="OrthoDB" id="5917530at2759"/>
<protein>
    <submittedName>
        <fullName evidence="2">Uncharacterized protein</fullName>
    </submittedName>
</protein>
<dbReference type="GO" id="GO:0005245">
    <property type="term" value="F:voltage-gated calcium channel activity"/>
    <property type="evidence" value="ECO:0007669"/>
    <property type="project" value="TreeGrafter"/>
</dbReference>
<dbReference type="PANTHER" id="PTHR12107">
    <property type="entry name" value="VOLTAGE-DEPENDENT CALCIUM CHANNEL GAMMA SUBUNIT"/>
    <property type="match status" value="1"/>
</dbReference>
<keyword evidence="1" id="KW-0812">Transmembrane</keyword>
<evidence type="ECO:0000256" key="1">
    <source>
        <dbReference type="SAM" id="Phobius"/>
    </source>
</evidence>
<dbReference type="GO" id="GO:0099590">
    <property type="term" value="P:neurotransmitter receptor internalization"/>
    <property type="evidence" value="ECO:0007669"/>
    <property type="project" value="TreeGrafter"/>
</dbReference>
<keyword evidence="1" id="KW-0472">Membrane</keyword>
<dbReference type="InterPro" id="IPR051072">
    <property type="entry name" value="CACNG_subunit"/>
</dbReference>
<evidence type="ECO:0000313" key="2">
    <source>
        <dbReference type="EnsemblMetazoa" id="XP_029344504.1"/>
    </source>
</evidence>
<dbReference type="GO" id="GO:0019226">
    <property type="term" value="P:transmission of nerve impulse"/>
    <property type="evidence" value="ECO:0007669"/>
    <property type="project" value="TreeGrafter"/>
</dbReference>